<dbReference type="InterPro" id="IPR050313">
    <property type="entry name" value="Carb_Metab_HTH_regulators"/>
</dbReference>
<dbReference type="Pfam" id="PF00455">
    <property type="entry name" value="DeoRC"/>
    <property type="match status" value="1"/>
</dbReference>
<dbReference type="InterPro" id="IPR037171">
    <property type="entry name" value="NagB/RpiA_transferase-like"/>
</dbReference>
<dbReference type="SMART" id="SM00420">
    <property type="entry name" value="HTH_DEOR"/>
    <property type="match status" value="1"/>
</dbReference>
<dbReference type="InterPro" id="IPR036390">
    <property type="entry name" value="WH_DNA-bd_sf"/>
</dbReference>
<keyword evidence="1" id="KW-0805">Transcription regulation</keyword>
<keyword evidence="2 5" id="KW-0238">DNA-binding</keyword>
<dbReference type="Proteomes" id="UP000199476">
    <property type="component" value="Unassembled WGS sequence"/>
</dbReference>
<organism evidence="5 6">
    <name type="scientific">Halarsenatibacter silvermanii</name>
    <dbReference type="NCBI Taxonomy" id="321763"/>
    <lineage>
        <taxon>Bacteria</taxon>
        <taxon>Bacillati</taxon>
        <taxon>Bacillota</taxon>
        <taxon>Clostridia</taxon>
        <taxon>Halanaerobiales</taxon>
        <taxon>Halarsenatibacteraceae</taxon>
        <taxon>Halarsenatibacter</taxon>
    </lineage>
</organism>
<dbReference type="Gene3D" id="3.40.50.1360">
    <property type="match status" value="1"/>
</dbReference>
<dbReference type="PRINTS" id="PR00037">
    <property type="entry name" value="HTHLACR"/>
</dbReference>
<name>A0A1G9LYC6_9FIRM</name>
<evidence type="ECO:0000259" key="4">
    <source>
        <dbReference type="PROSITE" id="PS51000"/>
    </source>
</evidence>
<dbReference type="GO" id="GO:0003700">
    <property type="term" value="F:DNA-binding transcription factor activity"/>
    <property type="evidence" value="ECO:0007669"/>
    <property type="project" value="InterPro"/>
</dbReference>
<dbReference type="Gene3D" id="1.10.10.10">
    <property type="entry name" value="Winged helix-like DNA-binding domain superfamily/Winged helix DNA-binding domain"/>
    <property type="match status" value="1"/>
</dbReference>
<dbReference type="AlphaFoldDB" id="A0A1G9LYC6"/>
<dbReference type="SUPFAM" id="SSF100950">
    <property type="entry name" value="NagB/RpiA/CoA transferase-like"/>
    <property type="match status" value="1"/>
</dbReference>
<dbReference type="SMART" id="SM01134">
    <property type="entry name" value="DeoRC"/>
    <property type="match status" value="1"/>
</dbReference>
<dbReference type="PROSITE" id="PS51000">
    <property type="entry name" value="HTH_DEOR_2"/>
    <property type="match status" value="1"/>
</dbReference>
<evidence type="ECO:0000256" key="1">
    <source>
        <dbReference type="ARBA" id="ARBA00023015"/>
    </source>
</evidence>
<accession>A0A1G9LYC6</accession>
<dbReference type="InterPro" id="IPR036388">
    <property type="entry name" value="WH-like_DNA-bd_sf"/>
</dbReference>
<feature type="domain" description="HTH deoR-type" evidence="4">
    <location>
        <begin position="3"/>
        <end position="58"/>
    </location>
</feature>
<evidence type="ECO:0000313" key="5">
    <source>
        <dbReference type="EMBL" id="SDL66913.1"/>
    </source>
</evidence>
<dbReference type="OrthoDB" id="9797223at2"/>
<reference evidence="5 6" key="1">
    <citation type="submission" date="2016-10" db="EMBL/GenBank/DDBJ databases">
        <authorList>
            <person name="de Groot N.N."/>
        </authorList>
    </citation>
    <scope>NUCLEOTIDE SEQUENCE [LARGE SCALE GENOMIC DNA]</scope>
    <source>
        <strain evidence="5 6">SLAS-1</strain>
    </source>
</reference>
<gene>
    <name evidence="5" type="ORF">SAMN04488692_10748</name>
</gene>
<dbReference type="InterPro" id="IPR001034">
    <property type="entry name" value="DeoR_HTH"/>
</dbReference>
<evidence type="ECO:0000256" key="2">
    <source>
        <dbReference type="ARBA" id="ARBA00023125"/>
    </source>
</evidence>
<dbReference type="Pfam" id="PF08220">
    <property type="entry name" value="HTH_DeoR"/>
    <property type="match status" value="1"/>
</dbReference>
<dbReference type="InterPro" id="IPR018356">
    <property type="entry name" value="Tscrpt_reg_HTH_DeoR_CS"/>
</dbReference>
<protein>
    <submittedName>
        <fullName evidence="5">DNA-binding transcriptional regulator of sugar metabolism, DeoR/GlpR family</fullName>
    </submittedName>
</protein>
<keyword evidence="6" id="KW-1185">Reference proteome</keyword>
<dbReference type="EMBL" id="FNGO01000007">
    <property type="protein sequence ID" value="SDL66913.1"/>
    <property type="molecule type" value="Genomic_DNA"/>
</dbReference>
<dbReference type="SUPFAM" id="SSF46785">
    <property type="entry name" value="Winged helix' DNA-binding domain"/>
    <property type="match status" value="1"/>
</dbReference>
<dbReference type="GO" id="GO:0003677">
    <property type="term" value="F:DNA binding"/>
    <property type="evidence" value="ECO:0007669"/>
    <property type="project" value="UniProtKB-KW"/>
</dbReference>
<dbReference type="InterPro" id="IPR014036">
    <property type="entry name" value="DeoR-like_C"/>
</dbReference>
<dbReference type="RefSeq" id="WP_089759348.1">
    <property type="nucleotide sequence ID" value="NZ_FNGO01000007.1"/>
</dbReference>
<dbReference type="PANTHER" id="PTHR30363:SF44">
    <property type="entry name" value="AGA OPERON TRANSCRIPTIONAL REPRESSOR-RELATED"/>
    <property type="match status" value="1"/>
</dbReference>
<dbReference type="PANTHER" id="PTHR30363">
    <property type="entry name" value="HTH-TYPE TRANSCRIPTIONAL REGULATOR SRLR-RELATED"/>
    <property type="match status" value="1"/>
</dbReference>
<keyword evidence="3" id="KW-0804">Transcription</keyword>
<evidence type="ECO:0000256" key="3">
    <source>
        <dbReference type="ARBA" id="ARBA00023163"/>
    </source>
</evidence>
<dbReference type="STRING" id="321763.SAMN04488692_10748"/>
<dbReference type="PROSITE" id="PS00894">
    <property type="entry name" value="HTH_DEOR_1"/>
    <property type="match status" value="1"/>
</dbReference>
<sequence>MLAEERRKSIAEEVETKGSVEVSNLSKKFGVTRETIRRDLEKLEKQGVLQRTHGGAVNSGREKEELDFDLRKKRKTEAKKKIAEKAFRYIDPNDTIFMDGSSTCFFLARLIQNSNYGDLTVITNSASTCTELAKNKDISVICSGGLIRNHNYTMVGPKARSIISDYNASKFFASCTGITAQNGATEANDLEIEIKREMADRSDKVFLLADHSKFSFIGLSTFLTVDSIDTIITDNIDHENVHGEFGSRDIII</sequence>
<proteinExistence type="predicted"/>
<evidence type="ECO:0000313" key="6">
    <source>
        <dbReference type="Proteomes" id="UP000199476"/>
    </source>
</evidence>